<protein>
    <submittedName>
        <fullName evidence="10">Vascular endothelial growth factor C-like isoform X1</fullName>
    </submittedName>
</protein>
<dbReference type="Gene3D" id="2.10.90.10">
    <property type="entry name" value="Cystine-knot cytokines"/>
    <property type="match status" value="1"/>
</dbReference>
<feature type="domain" description="Platelet-derived growth factor (PDGF) family profile" evidence="8">
    <location>
        <begin position="145"/>
        <end position="229"/>
    </location>
</feature>
<dbReference type="Pfam" id="PF03128">
    <property type="entry name" value="CXCXC"/>
    <property type="match status" value="1"/>
</dbReference>
<dbReference type="PANTHER" id="PTHR12025">
    <property type="entry name" value="VASCULAR ENDOTHELIAL GROWTH FACTOR"/>
    <property type="match status" value="1"/>
</dbReference>
<dbReference type="KEGG" id="bfo:118419600"/>
<evidence type="ECO:0000256" key="4">
    <source>
        <dbReference type="ARBA" id="ARBA00023030"/>
    </source>
</evidence>
<reference evidence="9" key="1">
    <citation type="journal article" date="2020" name="Nat. Ecol. Evol.">
        <title>Deeply conserved synteny resolves early events in vertebrate evolution.</title>
        <authorList>
            <person name="Simakov O."/>
            <person name="Marletaz F."/>
            <person name="Yue J.X."/>
            <person name="O'Connell B."/>
            <person name="Jenkins J."/>
            <person name="Brandt A."/>
            <person name="Calef R."/>
            <person name="Tung C.H."/>
            <person name="Huang T.K."/>
            <person name="Schmutz J."/>
            <person name="Satoh N."/>
            <person name="Yu J.K."/>
            <person name="Putnam N.H."/>
            <person name="Green R.E."/>
            <person name="Rokhsar D.S."/>
        </authorList>
    </citation>
    <scope>NUCLEOTIDE SEQUENCE [LARGE SCALE GENOMIC DNA]</scope>
    <source>
        <strain evidence="9">S238N-H82</strain>
    </source>
</reference>
<dbReference type="InterPro" id="IPR050507">
    <property type="entry name" value="PDGF/VEGF_growth_factor"/>
</dbReference>
<dbReference type="PROSITE" id="PS50278">
    <property type="entry name" value="PDGF_2"/>
    <property type="match status" value="1"/>
</dbReference>
<feature type="chain" id="PRO_5039903638" evidence="7">
    <location>
        <begin position="24"/>
        <end position="365"/>
    </location>
</feature>
<proteinExistence type="inferred from homology"/>
<evidence type="ECO:0000259" key="8">
    <source>
        <dbReference type="PROSITE" id="PS50278"/>
    </source>
</evidence>
<organism evidence="9 10">
    <name type="scientific">Branchiostoma floridae</name>
    <name type="common">Florida lancelet</name>
    <name type="synonym">Amphioxus</name>
    <dbReference type="NCBI Taxonomy" id="7739"/>
    <lineage>
        <taxon>Eukaryota</taxon>
        <taxon>Metazoa</taxon>
        <taxon>Chordata</taxon>
        <taxon>Cephalochordata</taxon>
        <taxon>Leptocardii</taxon>
        <taxon>Amphioxiformes</taxon>
        <taxon>Branchiostomatidae</taxon>
        <taxon>Branchiostoma</taxon>
    </lineage>
</organism>
<dbReference type="RefSeq" id="XP_035681952.1">
    <property type="nucleotide sequence ID" value="XM_035826059.1"/>
</dbReference>
<evidence type="ECO:0000256" key="3">
    <source>
        <dbReference type="ARBA" id="ARBA00022729"/>
    </source>
</evidence>
<dbReference type="OrthoDB" id="8878063at2759"/>
<keyword evidence="3 7" id="KW-0732">Signal</keyword>
<keyword evidence="9" id="KW-1185">Reference proteome</keyword>
<dbReference type="Proteomes" id="UP000001554">
    <property type="component" value="Chromosome 7"/>
</dbReference>
<feature type="signal peptide" evidence="7">
    <location>
        <begin position="1"/>
        <end position="23"/>
    </location>
</feature>
<dbReference type="InterPro" id="IPR029034">
    <property type="entry name" value="Cystine-knot_cytokine"/>
</dbReference>
<evidence type="ECO:0000256" key="7">
    <source>
        <dbReference type="SAM" id="SignalP"/>
    </source>
</evidence>
<dbReference type="AlphaFoldDB" id="A0A9J7LFR5"/>
<dbReference type="GO" id="GO:0008083">
    <property type="term" value="F:growth factor activity"/>
    <property type="evidence" value="ECO:0007669"/>
    <property type="project" value="UniProtKB-KW"/>
</dbReference>
<comment type="similarity">
    <text evidence="6">Belongs to the PDGF/VEGF growth factor family.</text>
</comment>
<keyword evidence="5" id="KW-1015">Disulfide bond</keyword>
<accession>A0A9J7LFR5</accession>
<keyword evidence="2" id="KW-0964">Secreted</keyword>
<evidence type="ECO:0000313" key="10">
    <source>
        <dbReference type="RefSeq" id="XP_035681952.1"/>
    </source>
</evidence>
<dbReference type="InterPro" id="IPR004153">
    <property type="entry name" value="CXCXC_repeat"/>
</dbReference>
<dbReference type="InterPro" id="IPR000072">
    <property type="entry name" value="PDGF/VEGF_dom"/>
</dbReference>
<evidence type="ECO:0000256" key="5">
    <source>
        <dbReference type="ARBA" id="ARBA00023157"/>
    </source>
</evidence>
<dbReference type="PANTHER" id="PTHR12025:SF15">
    <property type="entry name" value="VASCULAR ENDOTHELIAL GROWTH FACTOR C-LIKE ISOFORM X1"/>
    <property type="match status" value="1"/>
</dbReference>
<dbReference type="SUPFAM" id="SSF57501">
    <property type="entry name" value="Cystine-knot cytokines"/>
    <property type="match status" value="1"/>
</dbReference>
<evidence type="ECO:0000313" key="9">
    <source>
        <dbReference type="Proteomes" id="UP000001554"/>
    </source>
</evidence>
<keyword evidence="4 6" id="KW-0339">Growth factor</keyword>
<comment type="subcellular location">
    <subcellularLocation>
        <location evidence="1">Secreted</location>
    </subcellularLocation>
</comment>
<dbReference type="GO" id="GO:0005576">
    <property type="term" value="C:extracellular region"/>
    <property type="evidence" value="ECO:0007669"/>
    <property type="project" value="UniProtKB-SubCell"/>
</dbReference>
<reference evidence="10" key="2">
    <citation type="submission" date="2025-08" db="UniProtKB">
        <authorList>
            <consortium name="RefSeq"/>
        </authorList>
    </citation>
    <scope>IDENTIFICATION</scope>
    <source>
        <strain evidence="10">S238N-H82</strain>
        <tissue evidence="10">Testes</tissue>
    </source>
</reference>
<dbReference type="Pfam" id="PF00341">
    <property type="entry name" value="PDGF"/>
    <property type="match status" value="1"/>
</dbReference>
<name>A0A9J7LFR5_BRAFL</name>
<dbReference type="OMA" id="EITMEEH"/>
<evidence type="ECO:0000256" key="2">
    <source>
        <dbReference type="ARBA" id="ARBA00022525"/>
    </source>
</evidence>
<dbReference type="GO" id="GO:0016020">
    <property type="term" value="C:membrane"/>
    <property type="evidence" value="ECO:0007669"/>
    <property type="project" value="InterPro"/>
</dbReference>
<evidence type="ECO:0000256" key="6">
    <source>
        <dbReference type="RuleBase" id="RU003818"/>
    </source>
</evidence>
<gene>
    <name evidence="10" type="primary">LOC118419600</name>
</gene>
<dbReference type="SMART" id="SM00141">
    <property type="entry name" value="PDGF"/>
    <property type="match status" value="1"/>
</dbReference>
<evidence type="ECO:0000256" key="1">
    <source>
        <dbReference type="ARBA" id="ARBA00004613"/>
    </source>
</evidence>
<sequence>MKMAFESALRLILLLVTCTRIQGEPQKIPFQVLHKLLDVKNAADLFQLFNVTTDSFGPEVYGPSKDFIPVSVPRGDFLPTNAEDEPFRGRLGGLGGNRTQVEDTGIILVGGSDDFGRNPFSSEKVTMSRQGADLVASIASQVDFCSPRGTEVKIPNDSPSTIVVPGCVNLQRCGGCCHSNVFQCEPLETKNTTITVMKLGVSGSDLVLETIEGIEMEEHVSCQCGCKVKPHHCNPAIHRYEDCACSCLWPSRDCEEGKVWDEKECRCVCQSGQSNCRKRYYWNPDQCKCLCAPRSCPTGRTLDFNTCKCKKNTSRRLDNSRTPCVRRCPTGFRLNHQTCTCSQGQDQRRRLSAFLQFDGLGSGDN</sequence>
<dbReference type="GeneID" id="118419600"/>